<evidence type="ECO:0000256" key="6">
    <source>
        <dbReference type="SAM" id="MobiDB-lite"/>
    </source>
</evidence>
<proteinExistence type="predicted"/>
<evidence type="ECO:0000313" key="10">
    <source>
        <dbReference type="Proteomes" id="UP000001307"/>
    </source>
</evidence>
<dbReference type="PROSITE" id="PS50076">
    <property type="entry name" value="DNAJ_2"/>
    <property type="match status" value="1"/>
</dbReference>
<organism evidence="9">
    <name type="scientific">Oikopleura dioica</name>
    <name type="common">Tunicate</name>
    <dbReference type="NCBI Taxonomy" id="34765"/>
    <lineage>
        <taxon>Eukaryota</taxon>
        <taxon>Metazoa</taxon>
        <taxon>Chordata</taxon>
        <taxon>Tunicata</taxon>
        <taxon>Appendicularia</taxon>
        <taxon>Copelata</taxon>
        <taxon>Oikopleuridae</taxon>
        <taxon>Oikopleura</taxon>
    </lineage>
</organism>
<dbReference type="CDD" id="cd06257">
    <property type="entry name" value="DnaJ"/>
    <property type="match status" value="1"/>
</dbReference>
<feature type="domain" description="J" evidence="8">
    <location>
        <begin position="363"/>
        <end position="437"/>
    </location>
</feature>
<dbReference type="PRINTS" id="PR00625">
    <property type="entry name" value="JDOMAIN"/>
</dbReference>
<dbReference type="GO" id="GO:0034975">
    <property type="term" value="P:protein folding in endoplasmic reticulum"/>
    <property type="evidence" value="ECO:0007669"/>
    <property type="project" value="TreeGrafter"/>
</dbReference>
<comment type="subcellular location">
    <subcellularLocation>
        <location evidence="1">Endoplasmic reticulum</location>
    </subcellularLocation>
</comment>
<dbReference type="SUPFAM" id="SSF48439">
    <property type="entry name" value="Protein prenylyltransferase"/>
    <property type="match status" value="1"/>
</dbReference>
<dbReference type="SMART" id="SM00271">
    <property type="entry name" value="DnaJ"/>
    <property type="match status" value="1"/>
</dbReference>
<feature type="repeat" description="TPR" evidence="4">
    <location>
        <begin position="309"/>
        <end position="342"/>
    </location>
</feature>
<reference evidence="9" key="1">
    <citation type="journal article" date="2010" name="Science">
        <title>Plasticity of animal genome architecture unmasked by rapid evolution of a pelagic tunicate.</title>
        <authorList>
            <person name="Denoeud F."/>
            <person name="Henriet S."/>
            <person name="Mungpakdee S."/>
            <person name="Aury J.M."/>
            <person name="Da Silva C."/>
            <person name="Brinkmann H."/>
            <person name="Mikhaleva J."/>
            <person name="Olsen L.C."/>
            <person name="Jubin C."/>
            <person name="Canestro C."/>
            <person name="Bouquet J.M."/>
            <person name="Danks G."/>
            <person name="Poulain J."/>
            <person name="Campsteijn C."/>
            <person name="Adamski M."/>
            <person name="Cross I."/>
            <person name="Yadetie F."/>
            <person name="Muffato M."/>
            <person name="Louis A."/>
            <person name="Butcher S."/>
            <person name="Tsagkogeorga G."/>
            <person name="Konrad A."/>
            <person name="Singh S."/>
            <person name="Jensen M.F."/>
            <person name="Cong E.H."/>
            <person name="Eikeseth-Otteraa H."/>
            <person name="Noel B."/>
            <person name="Anthouard V."/>
            <person name="Porcel B.M."/>
            <person name="Kachouri-Lafond R."/>
            <person name="Nishino A."/>
            <person name="Ugolini M."/>
            <person name="Chourrout P."/>
            <person name="Nishida H."/>
            <person name="Aasland R."/>
            <person name="Huzurbazar S."/>
            <person name="Westhof E."/>
            <person name="Delsuc F."/>
            <person name="Lehrach H."/>
            <person name="Reinhardt R."/>
            <person name="Weissenbach J."/>
            <person name="Roy S.W."/>
            <person name="Artiguenave F."/>
            <person name="Postlethwait J.H."/>
            <person name="Manak J.R."/>
            <person name="Thompson E.M."/>
            <person name="Jaillon O."/>
            <person name="Du Pasquier L."/>
            <person name="Boudinot P."/>
            <person name="Liberles D.A."/>
            <person name="Volff J.N."/>
            <person name="Philippe H."/>
            <person name="Lenhard B."/>
            <person name="Roest Crollius H."/>
            <person name="Wincker P."/>
            <person name="Chourrout D."/>
        </authorList>
    </citation>
    <scope>NUCLEOTIDE SEQUENCE [LARGE SCALE GENOMIC DNA]</scope>
</reference>
<dbReference type="PANTHER" id="PTHR44140">
    <property type="entry name" value="LD25575P"/>
    <property type="match status" value="1"/>
</dbReference>
<evidence type="ECO:0000256" key="7">
    <source>
        <dbReference type="SAM" id="SignalP"/>
    </source>
</evidence>
<evidence type="ECO:0000256" key="5">
    <source>
        <dbReference type="SAM" id="Coils"/>
    </source>
</evidence>
<dbReference type="Gene3D" id="1.10.287.110">
    <property type="entry name" value="DnaJ domain"/>
    <property type="match status" value="1"/>
</dbReference>
<feature type="chain" id="PRO_5003193143" description="J domain-containing protein" evidence="7">
    <location>
        <begin position="20"/>
        <end position="477"/>
    </location>
</feature>
<dbReference type="Gene3D" id="1.25.40.10">
    <property type="entry name" value="Tetratricopeptide repeat domain"/>
    <property type="match status" value="1"/>
</dbReference>
<dbReference type="SMART" id="SM00028">
    <property type="entry name" value="TPR"/>
    <property type="match status" value="7"/>
</dbReference>
<dbReference type="PANTHER" id="PTHR44140:SF2">
    <property type="entry name" value="LD25575P"/>
    <property type="match status" value="1"/>
</dbReference>
<dbReference type="GO" id="GO:0051787">
    <property type="term" value="F:misfolded protein binding"/>
    <property type="evidence" value="ECO:0007669"/>
    <property type="project" value="TreeGrafter"/>
</dbReference>
<dbReference type="InterPro" id="IPR036869">
    <property type="entry name" value="J_dom_sf"/>
</dbReference>
<dbReference type="Pfam" id="PF13432">
    <property type="entry name" value="TPR_16"/>
    <property type="match status" value="1"/>
</dbReference>
<dbReference type="InterPro" id="IPR051727">
    <property type="entry name" value="DnaJ_C3_Co-chaperones"/>
</dbReference>
<evidence type="ECO:0000313" key="9">
    <source>
        <dbReference type="EMBL" id="CBY12626.1"/>
    </source>
</evidence>
<dbReference type="InterPro" id="IPR001623">
    <property type="entry name" value="DnaJ_domain"/>
</dbReference>
<feature type="repeat" description="TPR" evidence="4">
    <location>
        <begin position="191"/>
        <end position="224"/>
    </location>
</feature>
<protein>
    <recommendedName>
        <fullName evidence="8">J domain-containing protein</fullName>
    </recommendedName>
</protein>
<keyword evidence="4" id="KW-0802">TPR repeat</keyword>
<feature type="repeat" description="TPR" evidence="4">
    <location>
        <begin position="18"/>
        <end position="51"/>
    </location>
</feature>
<evidence type="ECO:0000256" key="2">
    <source>
        <dbReference type="ARBA" id="ARBA00022729"/>
    </source>
</evidence>
<evidence type="ECO:0000256" key="1">
    <source>
        <dbReference type="ARBA" id="ARBA00004240"/>
    </source>
</evidence>
<dbReference type="PROSITE" id="PS50005">
    <property type="entry name" value="TPR"/>
    <property type="match status" value="4"/>
</dbReference>
<dbReference type="OrthoDB" id="1726119at2759"/>
<dbReference type="Proteomes" id="UP000001307">
    <property type="component" value="Unassembled WGS sequence"/>
</dbReference>
<dbReference type="GO" id="GO:0005783">
    <property type="term" value="C:endoplasmic reticulum"/>
    <property type="evidence" value="ECO:0007669"/>
    <property type="project" value="UniProtKB-SubCell"/>
</dbReference>
<gene>
    <name evidence="9" type="ORF">GSOID_T00002029001</name>
</gene>
<evidence type="ECO:0000256" key="4">
    <source>
        <dbReference type="PROSITE-ProRule" id="PRU00339"/>
    </source>
</evidence>
<dbReference type="EMBL" id="FN653131">
    <property type="protein sequence ID" value="CBY12626.1"/>
    <property type="molecule type" value="Genomic_DNA"/>
</dbReference>
<accession>E4XS78</accession>
<dbReference type="SUPFAM" id="SSF46565">
    <property type="entry name" value="Chaperone J-domain"/>
    <property type="match status" value="1"/>
</dbReference>
<dbReference type="AlphaFoldDB" id="E4XS78"/>
<keyword evidence="2 7" id="KW-0732">Signal</keyword>
<dbReference type="Pfam" id="PF00226">
    <property type="entry name" value="DnaJ"/>
    <property type="match status" value="1"/>
</dbReference>
<dbReference type="FunCoup" id="E4XS78">
    <property type="interactions" value="568"/>
</dbReference>
<keyword evidence="10" id="KW-1185">Reference proteome</keyword>
<dbReference type="InterPro" id="IPR011990">
    <property type="entry name" value="TPR-like_helical_dom_sf"/>
</dbReference>
<dbReference type="InterPro" id="IPR019734">
    <property type="entry name" value="TPR_rpt"/>
</dbReference>
<name>E4XS78_OIKDI</name>
<feature type="signal peptide" evidence="7">
    <location>
        <begin position="1"/>
        <end position="19"/>
    </location>
</feature>
<keyword evidence="5" id="KW-0175">Coiled coil</keyword>
<keyword evidence="3" id="KW-0256">Endoplasmic reticulum</keyword>
<feature type="repeat" description="TPR" evidence="4">
    <location>
        <begin position="52"/>
        <end position="85"/>
    </location>
</feature>
<feature type="coiled-coil region" evidence="5">
    <location>
        <begin position="335"/>
        <end position="362"/>
    </location>
</feature>
<feature type="region of interest" description="Disordered" evidence="6">
    <location>
        <begin position="449"/>
        <end position="477"/>
    </location>
</feature>
<sequence length="477" mass="54811">MDLGVAYLIFIFFIDIVIATTMEKANQFLAQNRLSEAVEAYSEVLQKEPKNYQALYRRATVYQALGRTKNAIPDLTAVLEIRPDFMQAQTERGKIYIKQGKYDLAEEDFKNDAAKRNEIQTLKEADQAYHAAMYKENSFEEAIIHLTTLLEKSPWNIEYLEARASCYEHRGKFSDAILDLRPTTKLNPDNTKAWFKISSLYYAQGHVEQSLESVRECLRLDQDHKACGDHYKKVKKLNKHLVAANDAAQKNNWKKTFDSLESAESANKDNISQVQAEIAQLRCRGVAFVKDESGIEYCNKAIELDDNHARTYVKRSELHTVLGNYEEAIADLEKAQEIDNNYTDIERLIQEAKKRLKQSQKRDYYKILGVNRKAKKKEIKKAYRDKAAKAHPDVFNKENPDATEEELKKAEQHWLDVAAAFEVLTDDEMRQQFDAGKDPLDAEQVAEDNRNPFQGGFNPFRNAGRGGGGGQKFHFHF</sequence>
<dbReference type="Pfam" id="PF13181">
    <property type="entry name" value="TPR_8"/>
    <property type="match status" value="3"/>
</dbReference>
<dbReference type="GO" id="GO:0051087">
    <property type="term" value="F:protein-folding chaperone binding"/>
    <property type="evidence" value="ECO:0007669"/>
    <property type="project" value="TreeGrafter"/>
</dbReference>
<evidence type="ECO:0000259" key="8">
    <source>
        <dbReference type="PROSITE" id="PS50076"/>
    </source>
</evidence>
<evidence type="ECO:0000256" key="3">
    <source>
        <dbReference type="ARBA" id="ARBA00022824"/>
    </source>
</evidence>
<dbReference type="InParanoid" id="E4XS78"/>